<dbReference type="PANTHER" id="PTHR21456:SF1">
    <property type="entry name" value="C2 NT-TYPE DOMAIN-CONTAINING PROTEIN"/>
    <property type="match status" value="1"/>
</dbReference>
<name>A0A5C5G337_9BASI</name>
<gene>
    <name evidence="3" type="ORF">DMC30DRAFT_414183</name>
</gene>
<dbReference type="InterPro" id="IPR039931">
    <property type="entry name" value="EEIG1/2-like"/>
</dbReference>
<feature type="compositionally biased region" description="Polar residues" evidence="1">
    <location>
        <begin position="362"/>
        <end position="373"/>
    </location>
</feature>
<evidence type="ECO:0000313" key="4">
    <source>
        <dbReference type="Proteomes" id="UP000311382"/>
    </source>
</evidence>
<dbReference type="Proteomes" id="UP000311382">
    <property type="component" value="Unassembled WGS sequence"/>
</dbReference>
<dbReference type="InterPro" id="IPR019448">
    <property type="entry name" value="NT-C2"/>
</dbReference>
<keyword evidence="4" id="KW-1185">Reference proteome</keyword>
<organism evidence="3 4">
    <name type="scientific">Rhodotorula diobovata</name>
    <dbReference type="NCBI Taxonomy" id="5288"/>
    <lineage>
        <taxon>Eukaryota</taxon>
        <taxon>Fungi</taxon>
        <taxon>Dikarya</taxon>
        <taxon>Basidiomycota</taxon>
        <taxon>Pucciniomycotina</taxon>
        <taxon>Microbotryomycetes</taxon>
        <taxon>Sporidiobolales</taxon>
        <taxon>Sporidiobolaceae</taxon>
        <taxon>Rhodotorula</taxon>
    </lineage>
</organism>
<feature type="compositionally biased region" description="Polar residues" evidence="1">
    <location>
        <begin position="139"/>
        <end position="154"/>
    </location>
</feature>
<accession>A0A5C5G337</accession>
<feature type="region of interest" description="Disordered" evidence="1">
    <location>
        <begin position="354"/>
        <end position="892"/>
    </location>
</feature>
<reference evidence="3 4" key="1">
    <citation type="submission" date="2019-03" db="EMBL/GenBank/DDBJ databases">
        <title>Rhodosporidium diobovatum UCD-FST 08-225 genome sequencing, assembly, and annotation.</title>
        <authorList>
            <person name="Fakankun I.U."/>
            <person name="Fristensky B."/>
            <person name="Levin D.B."/>
        </authorList>
    </citation>
    <scope>NUCLEOTIDE SEQUENCE [LARGE SCALE GENOMIC DNA]</scope>
    <source>
        <strain evidence="3 4">UCD-FST 08-225</strain>
    </source>
</reference>
<protein>
    <recommendedName>
        <fullName evidence="2">C2 NT-type domain-containing protein</fullName>
    </recommendedName>
</protein>
<dbReference type="PANTHER" id="PTHR21456">
    <property type="entry name" value="FAMILY WITH SEQUENCE SIMILARITY 102"/>
    <property type="match status" value="1"/>
</dbReference>
<dbReference type="STRING" id="5288.A0A5C5G337"/>
<feature type="compositionally biased region" description="Basic residues" evidence="1">
    <location>
        <begin position="696"/>
        <end position="720"/>
    </location>
</feature>
<feature type="compositionally biased region" description="Low complexity" evidence="1">
    <location>
        <begin position="380"/>
        <end position="434"/>
    </location>
</feature>
<dbReference type="AlphaFoldDB" id="A0A5C5G337"/>
<feature type="compositionally biased region" description="Polar residues" evidence="1">
    <location>
        <begin position="167"/>
        <end position="184"/>
    </location>
</feature>
<comment type="caution">
    <text evidence="3">The sequence shown here is derived from an EMBL/GenBank/DDBJ whole genome shotgun (WGS) entry which is preliminary data.</text>
</comment>
<feature type="domain" description="C2 NT-type" evidence="2">
    <location>
        <begin position="5"/>
        <end position="332"/>
    </location>
</feature>
<proteinExistence type="predicted"/>
<feature type="compositionally biased region" description="Low complexity" evidence="1">
    <location>
        <begin position="569"/>
        <end position="586"/>
    </location>
</feature>
<evidence type="ECO:0000259" key="2">
    <source>
        <dbReference type="PROSITE" id="PS51840"/>
    </source>
</evidence>
<feature type="region of interest" description="Disordered" evidence="1">
    <location>
        <begin position="79"/>
        <end position="226"/>
    </location>
</feature>
<dbReference type="OrthoDB" id="3365224at2759"/>
<feature type="compositionally biased region" description="Basic and acidic residues" evidence="1">
    <location>
        <begin position="523"/>
        <end position="534"/>
    </location>
</feature>
<feature type="compositionally biased region" description="Low complexity" evidence="1">
    <location>
        <begin position="800"/>
        <end position="829"/>
    </location>
</feature>
<dbReference type="EMBL" id="SOZI01000011">
    <property type="protein sequence ID" value="TNY23498.1"/>
    <property type="molecule type" value="Genomic_DNA"/>
</dbReference>
<sequence length="892" mass="93265">MGLADSLGWGKTASFQATVTVHELLQVPLLNAKFRIKWKFKGATHSLVQAGDDASSGAHQHHRHAHGFAERFLHPRSALSSNSSATATPPAPIPASNGTDRERTPTGTRARSRSPYAVYSSEDGEDVRSPTQSPPLSPESRTPNPNRAGSSAFTFPSPGGDAKTLYATPSNRTGTYDSGKTATSPDGPDGTGAPRRRGASDLSALASTGSGAPASAHRPEPKGSTTFVPLRAHTAVFSREITCPVQVSLRHVAGSSKYQLQPCPVRLSVKQEVPGEDGKPEEERLGEIVLDLSQFATHPHKGGAADDVRPRRYLLQDCKSNAVLRVSVKMQWIDGEKHFVAPPFRTGQLATNSSAAKGLDSGRNSPAARSSASIAHKANSTTSSTSSPTRLSGSNYARSTTSTTSVNRSNSTSSAGSVPGTPSPLSAASSLAPSVRNGHSSQHAHHHRPPRKPRKVWHPSSVLALSPSGAGLPADPTSTHTAGSGRVPDRSAADIVEGLFNRPLRRMGTDGTVTNAAGGGGGREGDDPLARDMVDGGGQRLGEPIELRQGCGGGLSGGWRAHKARRSAARSSAPAAGAGAGHASKAWSICSNAKDKGKDKDTHARDRDRDVALHDASLPGGGGLGPQTDQGGRSPQDDVPQPTPATYAKTEAPAEAQRKRERAKWFKDVTHSHAQGHGDGGHGHRHEHGHGEQHGHVHVHAHGPVSSHHHHRTSDKHRSGHPHEHPHPHPRALPPLDVHVQPPTPKLPLERTMSSPAAATGGPATGAPHLAPQQQRSPSSSSSSTLSGMAQPLSVRWGDRSSSASTSTSPATPTPLSASRSSSSTDLAPGPAPARPTSSASFHSLVTPPSPERRPHSAGSARKDEPLASRTRGRDKPGERAPNGEEWGRSWG</sequence>
<evidence type="ECO:0000256" key="1">
    <source>
        <dbReference type="SAM" id="MobiDB-lite"/>
    </source>
</evidence>
<dbReference type="Pfam" id="PF10358">
    <property type="entry name" value="NT-C2"/>
    <property type="match status" value="1"/>
</dbReference>
<feature type="compositionally biased region" description="Basic and acidic residues" evidence="1">
    <location>
        <begin position="593"/>
        <end position="613"/>
    </location>
</feature>
<evidence type="ECO:0000313" key="3">
    <source>
        <dbReference type="EMBL" id="TNY23498.1"/>
    </source>
</evidence>
<feature type="compositionally biased region" description="Basic and acidic residues" evidence="1">
    <location>
        <begin position="851"/>
        <end position="892"/>
    </location>
</feature>
<feature type="compositionally biased region" description="Low complexity" evidence="1">
    <location>
        <begin position="79"/>
        <end position="88"/>
    </location>
</feature>
<feature type="compositionally biased region" description="Low complexity" evidence="1">
    <location>
        <begin position="756"/>
        <end position="768"/>
    </location>
</feature>
<feature type="compositionally biased region" description="Basic residues" evidence="1">
    <location>
        <begin position="442"/>
        <end position="457"/>
    </location>
</feature>
<dbReference type="PROSITE" id="PS51840">
    <property type="entry name" value="C2_NT"/>
    <property type="match status" value="1"/>
</dbReference>
<feature type="compositionally biased region" description="Low complexity" evidence="1">
    <location>
        <begin position="777"/>
        <end position="787"/>
    </location>
</feature>